<reference evidence="1" key="1">
    <citation type="submission" date="2022-07" db="EMBL/GenBank/DDBJ databases">
        <title>Phylogenomic reconstructions and comparative analyses of Kickxellomycotina fungi.</title>
        <authorList>
            <person name="Reynolds N.K."/>
            <person name="Stajich J.E."/>
            <person name="Barry K."/>
            <person name="Grigoriev I.V."/>
            <person name="Crous P."/>
            <person name="Smith M.E."/>
        </authorList>
    </citation>
    <scope>NUCLEOTIDE SEQUENCE</scope>
    <source>
        <strain evidence="1">CBS 190363</strain>
    </source>
</reference>
<comment type="caution">
    <text evidence="1">The sequence shown here is derived from an EMBL/GenBank/DDBJ whole genome shotgun (WGS) entry which is preliminary data.</text>
</comment>
<keyword evidence="2" id="KW-1185">Reference proteome</keyword>
<evidence type="ECO:0000313" key="1">
    <source>
        <dbReference type="EMBL" id="KAJ2889307.1"/>
    </source>
</evidence>
<keyword evidence="1" id="KW-0413">Isomerase</keyword>
<evidence type="ECO:0000313" key="2">
    <source>
        <dbReference type="Proteomes" id="UP001139981"/>
    </source>
</evidence>
<dbReference type="EMBL" id="JANBVB010001907">
    <property type="protein sequence ID" value="KAJ2889307.1"/>
    <property type="molecule type" value="Genomic_DNA"/>
</dbReference>
<dbReference type="EC" id="5.4.2.12" evidence="1"/>
<organism evidence="1 2">
    <name type="scientific">Coemansia aciculifera</name>
    <dbReference type="NCBI Taxonomy" id="417176"/>
    <lineage>
        <taxon>Eukaryota</taxon>
        <taxon>Fungi</taxon>
        <taxon>Fungi incertae sedis</taxon>
        <taxon>Zoopagomycota</taxon>
        <taxon>Kickxellomycotina</taxon>
        <taxon>Kickxellomycetes</taxon>
        <taxon>Kickxellales</taxon>
        <taxon>Kickxellaceae</taxon>
        <taxon>Coemansia</taxon>
    </lineage>
</organism>
<accession>A0ACC1LYG4</accession>
<gene>
    <name evidence="1" type="primary">IPGM1_1</name>
    <name evidence="1" type="ORF">IWW38_004792</name>
</gene>
<protein>
    <submittedName>
        <fullName evidence="1">2,3-bisphosphoglycerate-independent phosphoglycerate mutase</fullName>
        <ecNumber evidence="1">5.4.2.12</ecNumber>
    </submittedName>
</protein>
<dbReference type="Proteomes" id="UP001139981">
    <property type="component" value="Unassembled WGS sequence"/>
</dbReference>
<name>A0ACC1LYG4_9FUNG</name>
<proteinExistence type="predicted"/>
<sequence>MSSAEVADKVAEEIGKNKYPFVMCNFAPPDMVGHTGLYDAAVEAIAATDRAIGAIYEACKEHGYALFVTADHGNAEKMLSDDGLSPHTAHTCSRVPFAMAVPEESDAKFVAEDSKHALCDVAPTLLAYMGLDIPENMTGHSLLQQ</sequence>